<dbReference type="AlphaFoldDB" id="A0A3S1CL68"/>
<dbReference type="RefSeq" id="WP_158632844.1">
    <property type="nucleotide sequence ID" value="NZ_RSCL01000009.1"/>
</dbReference>
<keyword evidence="2" id="KW-1185">Reference proteome</keyword>
<accession>A0A3S1CL68</accession>
<reference evidence="1" key="1">
    <citation type="submission" date="2018-12" db="EMBL/GenBank/DDBJ databases">
        <authorList>
            <person name="Will S."/>
            <person name="Neumann-Schaal M."/>
            <person name="Henke P."/>
        </authorList>
    </citation>
    <scope>NUCLEOTIDE SEQUENCE</scope>
    <source>
        <strain evidence="1">PCC 7102</strain>
    </source>
</reference>
<evidence type="ECO:0000313" key="2">
    <source>
        <dbReference type="Proteomes" id="UP000271624"/>
    </source>
</evidence>
<proteinExistence type="predicted"/>
<organism evidence="1 2">
    <name type="scientific">Dulcicalothrix desertica PCC 7102</name>
    <dbReference type="NCBI Taxonomy" id="232991"/>
    <lineage>
        <taxon>Bacteria</taxon>
        <taxon>Bacillati</taxon>
        <taxon>Cyanobacteriota</taxon>
        <taxon>Cyanophyceae</taxon>
        <taxon>Nostocales</taxon>
        <taxon>Calotrichaceae</taxon>
        <taxon>Dulcicalothrix</taxon>
    </lineage>
</organism>
<name>A0A3S1CL68_9CYAN</name>
<reference evidence="1" key="2">
    <citation type="journal article" date="2019" name="Genome Biol. Evol.">
        <title>Day and night: Metabolic profiles and evolutionary relationships of six axenic non-marine cyanobacteria.</title>
        <authorList>
            <person name="Will S.E."/>
            <person name="Henke P."/>
            <person name="Boedeker C."/>
            <person name="Huang S."/>
            <person name="Brinkmann H."/>
            <person name="Rohde M."/>
            <person name="Jarek M."/>
            <person name="Friedl T."/>
            <person name="Seufert S."/>
            <person name="Schumacher M."/>
            <person name="Overmann J."/>
            <person name="Neumann-Schaal M."/>
            <person name="Petersen J."/>
        </authorList>
    </citation>
    <scope>NUCLEOTIDE SEQUENCE [LARGE SCALE GENOMIC DNA]</scope>
    <source>
        <strain evidence="1">PCC 7102</strain>
    </source>
</reference>
<evidence type="ECO:0000313" key="1">
    <source>
        <dbReference type="EMBL" id="RUT04986.1"/>
    </source>
</evidence>
<gene>
    <name evidence="1" type="ORF">DSM106972_038070</name>
</gene>
<dbReference type="Proteomes" id="UP000271624">
    <property type="component" value="Unassembled WGS sequence"/>
</dbReference>
<protein>
    <submittedName>
        <fullName evidence="1">Uncharacterized protein</fullName>
    </submittedName>
</protein>
<comment type="caution">
    <text evidence="1">The sequence shown here is derived from an EMBL/GenBank/DDBJ whole genome shotgun (WGS) entry which is preliminary data.</text>
</comment>
<sequence>MSGEKRRYVNVEEQELRRLREQESRLRSVQRNLPERLNAVREEARREFQQRLAPPNA</sequence>
<dbReference type="EMBL" id="RSCL01000009">
    <property type="protein sequence ID" value="RUT04986.1"/>
    <property type="molecule type" value="Genomic_DNA"/>
</dbReference>